<comment type="caution">
    <text evidence="2">The sequence shown here is derived from an EMBL/GenBank/DDBJ whole genome shotgun (WGS) entry which is preliminary data.</text>
</comment>
<feature type="region of interest" description="Disordered" evidence="1">
    <location>
        <begin position="150"/>
        <end position="180"/>
    </location>
</feature>
<evidence type="ECO:0000256" key="1">
    <source>
        <dbReference type="SAM" id="MobiDB-lite"/>
    </source>
</evidence>
<dbReference type="AlphaFoldDB" id="A0AAV3B9H2"/>
<sequence length="1117" mass="119590">MSAQTALPPDHDPLPPVPDSGALEPKKKKHKGGTLRRALSWLRGRKKKKPEAKQQESKENAKTDGQSQPIPAQDEESSDNAFFPSRRTALLEDIHSQAQEGLKSLQRRGKENNSTCPSNEDGEDAFRTRSLSCSTENTDDAMSVRSEMIQRKGSTFRPHDSPSWPSNKAGRRRKQKRATVVGVPQHIAAELGLHTPSLKRGIHELFFKGESQPREKEATDPTVNGVQRDGEEYVVIPTVDGVSAAAPHNGAHISLAALEQTESALQRHIEKVYQDDSCIGWKTSQKISPLLIRPKSVAVPGMTTHSPQSDPVSPVMYISPQGTYMSKIIPNAVLPPLVDVVALGRSSVRTLSRCSLASASPASIRGSLHRGRGMSTSSETWSRSQSTETIVSDSSTISSRGGENTLEGSEKQHESRLSTGRASPAPSTGTQDGSDAASLCSGRSSIRSVSLRKSKKAPPPPKRTYSLQQQREMGLPPRPEKKTSTKTSNNRDPWVPRADKATVENEVFLPNLSSPTRSDRTLSPSSGYSSQSGTPTLPVRSLVESPGTRRRTPPKPERSSLKSASGVNTSSTLAENSSLLFVSPPIADPSMGEQKEQYIPPHPNVPAPICPPPIDFLVAPVATPAPSPPPSHHPTPPPVRKSESDAEIPLLTLEEATQKESLWPPPPPEMPDEQDLSMADFPPPEEDFLPPPPSLEQVSNSVTSLTVRSNDNKEMTEAEKPLLNSKNETSSDIVKTQHDSVPSTNTKPPDTAVNSVHLGTPITFVLDSEKDNQQPALALTSEPEVRPSQTGNSGESLLPSIVYKPHCAATVSAENDEHKEQLEVSVQQNTSGDQSVCIEEPKVSTDKSTSTVSQSSVDTSASPAVTTSSAQSSAIGSPLPLSNVWKPVSSPSSRKLPTHNQGITAQPKEDASLPIVTPSLLQMVRLRSVQARGPQIPFQLPSGVPAPQKPVRKSLSIRSSQGSDSSQGESPISTQPSPSLQKPPDSPSAHRSPASAASFVFARGSKKFVFEPPVSQEAESSLKKDLVAELKSQGGPRSPDGKPPIQRKPSKIPPPVARKPSIGIPRTPTSPLNATGGANGNIVTLDDAVSAQPLSGTSVSGTLENHEQQHKSPMEQA</sequence>
<dbReference type="PANTHER" id="PTHR23039:SF6">
    <property type="entry name" value="SIMILAR TO MKIAA1522 PROTEIN"/>
    <property type="match status" value="1"/>
</dbReference>
<feature type="region of interest" description="Disordered" evidence="1">
    <location>
        <begin position="1"/>
        <end position="138"/>
    </location>
</feature>
<feature type="compositionally biased region" description="Basic and acidic residues" evidence="1">
    <location>
        <begin position="710"/>
        <end position="720"/>
    </location>
</feature>
<feature type="compositionally biased region" description="Low complexity" evidence="1">
    <location>
        <begin position="375"/>
        <end position="389"/>
    </location>
</feature>
<feature type="compositionally biased region" description="Low complexity" evidence="1">
    <location>
        <begin position="954"/>
        <end position="970"/>
    </location>
</feature>
<accession>A0AAV3B9H2</accession>
<feature type="region of interest" description="Disordered" evidence="1">
    <location>
        <begin position="767"/>
        <end position="798"/>
    </location>
</feature>
<feature type="region of interest" description="Disordered" evidence="1">
    <location>
        <begin position="1010"/>
        <end position="1117"/>
    </location>
</feature>
<feature type="compositionally biased region" description="Polar residues" evidence="1">
    <location>
        <begin position="417"/>
        <end position="433"/>
    </location>
</feature>
<feature type="compositionally biased region" description="Pro residues" evidence="1">
    <location>
        <begin position="600"/>
        <end position="614"/>
    </location>
</feature>
<feature type="compositionally biased region" description="Low complexity" evidence="1">
    <location>
        <begin position="846"/>
        <end position="874"/>
    </location>
</feature>
<feature type="compositionally biased region" description="Polar residues" evidence="1">
    <location>
        <begin position="824"/>
        <end position="834"/>
    </location>
</feature>
<reference evidence="2" key="1">
    <citation type="thesis" date="2020" institute="ProQuest LLC" country="789 East Eisenhower Parkway, Ann Arbor, MI, USA">
        <title>Comparative Genomics and Chromosome Evolution.</title>
        <authorList>
            <person name="Mudd A.B."/>
        </authorList>
    </citation>
    <scope>NUCLEOTIDE SEQUENCE</scope>
    <source>
        <strain evidence="2">1538</strain>
        <tissue evidence="2">Blood</tissue>
    </source>
</reference>
<dbReference type="Proteomes" id="UP001181693">
    <property type="component" value="Unassembled WGS sequence"/>
</dbReference>
<feature type="compositionally biased region" description="Polar residues" evidence="1">
    <location>
        <begin position="390"/>
        <end position="402"/>
    </location>
</feature>
<feature type="compositionally biased region" description="Polar residues" evidence="1">
    <location>
        <begin position="971"/>
        <end position="980"/>
    </location>
</feature>
<feature type="compositionally biased region" description="Polar residues" evidence="1">
    <location>
        <begin position="724"/>
        <end position="754"/>
    </location>
</feature>
<keyword evidence="3" id="KW-1185">Reference proteome</keyword>
<dbReference type="GO" id="GO:0030154">
    <property type="term" value="P:cell differentiation"/>
    <property type="evidence" value="ECO:0007669"/>
    <property type="project" value="TreeGrafter"/>
</dbReference>
<feature type="compositionally biased region" description="Low complexity" evidence="1">
    <location>
        <begin position="987"/>
        <end position="997"/>
    </location>
</feature>
<dbReference type="EMBL" id="DYDO01000001">
    <property type="protein sequence ID" value="DBA33525.1"/>
    <property type="molecule type" value="Genomic_DNA"/>
</dbReference>
<feature type="compositionally biased region" description="Basic and acidic residues" evidence="1">
    <location>
        <begin position="51"/>
        <end position="62"/>
    </location>
</feature>
<feature type="compositionally biased region" description="Polar residues" evidence="1">
    <location>
        <begin position="889"/>
        <end position="904"/>
    </location>
</feature>
<name>A0AAV3B9H2_PYXAD</name>
<dbReference type="PANTHER" id="PTHR23039">
    <property type="entry name" value="NANCE-HORAN SYNDROME PROTEIN"/>
    <property type="match status" value="1"/>
</dbReference>
<proteinExistence type="predicted"/>
<evidence type="ECO:0000313" key="2">
    <source>
        <dbReference type="EMBL" id="DBA33525.1"/>
    </source>
</evidence>
<feature type="region of interest" description="Disordered" evidence="1">
    <location>
        <begin position="812"/>
        <end position="915"/>
    </location>
</feature>
<feature type="compositionally biased region" description="Low complexity" evidence="1">
    <location>
        <begin position="523"/>
        <end position="536"/>
    </location>
</feature>
<organism evidence="2 3">
    <name type="scientific">Pyxicephalus adspersus</name>
    <name type="common">African bullfrog</name>
    <dbReference type="NCBI Taxonomy" id="30357"/>
    <lineage>
        <taxon>Eukaryota</taxon>
        <taxon>Metazoa</taxon>
        <taxon>Chordata</taxon>
        <taxon>Craniata</taxon>
        <taxon>Vertebrata</taxon>
        <taxon>Euteleostomi</taxon>
        <taxon>Amphibia</taxon>
        <taxon>Batrachia</taxon>
        <taxon>Anura</taxon>
        <taxon>Neobatrachia</taxon>
        <taxon>Ranoidea</taxon>
        <taxon>Pyxicephalidae</taxon>
        <taxon>Pyxicephalinae</taxon>
        <taxon>Pyxicephalus</taxon>
    </lineage>
</organism>
<feature type="compositionally biased region" description="Polar residues" evidence="1">
    <location>
        <begin position="561"/>
        <end position="580"/>
    </location>
</feature>
<evidence type="ECO:0000313" key="3">
    <source>
        <dbReference type="Proteomes" id="UP001181693"/>
    </source>
</evidence>
<protein>
    <submittedName>
        <fullName evidence="2">Uncharacterized protein</fullName>
    </submittedName>
</protein>
<feature type="compositionally biased region" description="Basic and acidic residues" evidence="1">
    <location>
        <begin position="1104"/>
        <end position="1117"/>
    </location>
</feature>
<feature type="compositionally biased region" description="Polar residues" evidence="1">
    <location>
        <begin position="1092"/>
        <end position="1103"/>
    </location>
</feature>
<gene>
    <name evidence="2" type="ORF">GDO54_001196</name>
</gene>
<feature type="compositionally biased region" description="Polar residues" evidence="1">
    <location>
        <begin position="696"/>
        <end position="709"/>
    </location>
</feature>
<feature type="region of interest" description="Disordered" evidence="1">
    <location>
        <begin position="935"/>
        <end position="997"/>
    </location>
</feature>
<feature type="region of interest" description="Disordered" evidence="1">
    <location>
        <begin position="362"/>
        <end position="755"/>
    </location>
</feature>
<feature type="compositionally biased region" description="Pro residues" evidence="1">
    <location>
        <begin position="623"/>
        <end position="639"/>
    </location>
</feature>